<feature type="compositionally biased region" description="Basic and acidic residues" evidence="1">
    <location>
        <begin position="2528"/>
        <end position="2543"/>
    </location>
</feature>
<dbReference type="Pfam" id="PF25339">
    <property type="entry name" value="C2_C2CD3_N"/>
    <property type="match status" value="1"/>
</dbReference>
<dbReference type="SMART" id="SM00239">
    <property type="entry name" value="C2"/>
    <property type="match status" value="4"/>
</dbReference>
<dbReference type="GO" id="GO:0034451">
    <property type="term" value="C:centriolar satellite"/>
    <property type="evidence" value="ECO:0007669"/>
    <property type="project" value="TreeGrafter"/>
</dbReference>
<feature type="region of interest" description="Disordered" evidence="1">
    <location>
        <begin position="2597"/>
        <end position="2665"/>
    </location>
</feature>
<dbReference type="InterPro" id="IPR000008">
    <property type="entry name" value="C2_dom"/>
</dbReference>
<feature type="domain" description="C2" evidence="2">
    <location>
        <begin position="1769"/>
        <end position="1906"/>
    </location>
</feature>
<sequence length="2837" mass="308948">MVKKKLNPAKGVKKGDEAPAPSDVKVNTGLPPKVDGQIRCFCKVCINQVLWSKASPPTTIVLVKWWGEDGKGTVFRPLDVKKGNKSSARTTGQYPVRSGPRQFAAYLQDMGSLSLAVFTSETAAEPVGHAHVTQIGLLSNNRPINGFFPILSPQDQKIGELQVSLMLEPVDAPADDMSSVPTTDLNMGPHHKHESMLPSATRPLPHSQQPSKPQEDLFISPASNQADVAGLSNSARTYNAADLRQRLNYGLGDTGRNNNYSSVMFNGAATTPLPSSPQRPTAGAGETQRHRDKDLLSVLLSRGTDLRQAMVKSSLNSQDQQHNNNANMAPQSPARPVGGAAGGVPATYSPAPGVMVDNLLGDYGHSPVDMLLGSPVAKHEWQMLQMLNGASPGPSICSDMMEGIDKLSDPGDPLHDRTLLQELFYKRSESELSGLSGLSGDEGASMQGSVQDAGNVRPPSRCSSISSMAAALPSPRGTPTKKRKRKLKSRASASDPSKTVRRSRSRSSERSRSRSKERNPRMTKTITAPQKPKSRSRSRSGSRKKSRSRSRSLSQKRKSSLSDSDSGTPRSEISRVSFDPAPSDVEDDMDQNPQEKQVDGLSVERLTLLGRVHVARVNILALHLQGYDLDTSSNSKSSKRTGKPPRPVKNRKPCTYLIEYQFPVVATSRDKYSPNAMATEVMRVVGKAVNNGVVSFNHRSVFPLMFDGTALEKWWKSALIFKVFSREAGQKAPVLLGSCGVPLKSILKSDDLHLSRDLEIRELGRNGSFNSTSRNASLNSSRSASGAPLLGVLKVSVELASDHKDFATSLARTRVAEMSGGGQNIVPVVPPSLPPVPSLSLPPPASPSRQHGKSHQSAKHVSPEKLSGYSSKQQSHPMKSVPSSAPSFPSSLSMEHAQLHKPVFHTTASPPQSSQQEAQTLHMLILVPEGCNVSLHGVPPLHMVSRNPALVQQQLAHHAQAGRDQMTRNTYLVCRMFWSNDSVHSNVCWGTLNPQYNFSQVAPVLVTSSLLERMRNNYMVIEVWDKKTSAENDKLIGISKLSLHQFFMSFRDPKIAGALLRSEYPVVAIDNYMPVVDPFSGLHYGQLSVMLAMGSAEQVACLQRLKGSKDMTGAGPQRPNHFLERQDMYGQDQGNVRLDSSGTSVEHGFEIVIQGVRGLKLLESMIWGEADCFVQYYFPTQSQAQQQGPTVVLASPALRSFRTATTLCIPDPTFHDVTRHKVTLPVGTPVQRELLTACANSSGGSGGLPFEVWTRFYHPNVRDQVIARTTLPLAKLCAMVTMQKRGEPSVQSFSLPLTPVASDSRDAEGQAKMKDSGLMDVTVHYKAQRIENAVNTSISQPSSGSQVCLSVAVTRASGLKAAAEAAARGDSGMQYPAEVGVNAYVRLRLSFLGKQEERVTKTVARTFSPEFSHHLEFPLQLLWSGSHDDPGSLAQMLETGQAEFEIWHQVPGMISGVTEYECDDRTGGKRLVPTSGDVLLGTCTVPLTQLLARHGGIKGWFAVDRPTSTWAQSDSSASEEGPASRMVGGLELSLHFSHSSDRQRVIEAARSVGWCPIDPTVEQDDWQEEETGQQQQHQVMVNVDKVSVPVSRVLLSGQTSLDPSARCYIRYKFYDRAAVVSRTARLQGEGDRLHAGVHHRHTMVLPHSAPFHWYLREEHLELQVWVTYGSKEKGQRPQQRDKLIGTAYVDLLPLADSRRRQHRISGLLPLFKPGAANLAGAFLQLHLTSNLCHGNQLLDDEDDVVENGELSDVDYDSSDSFHQVAAGGSRSPVKQGWGERAVNRDAMFTVHLAVERALHLPTVRVPGRSCEAAPTTYISYQTANRATPTYSDIVPDCVDPVWDYSAEVHLTNDLLTQENKNLVLKVWHKPQGASKQPDKSSDRVLGFVSVDLCPLNSGLRQICGWYNIVDVNGQSRGQIKVSITPVDLDHRGNSNAATGGPSVSILSSRGGSMYLPSEPVAGLNFFPTSLPSFNGSNAAATGSGPSSMPVMSVSSHWQPRFSVPGAVSSAEDSSKSMLFTSLRQQLRDLDGMTQRLRLRLSCDDSDIDANQPASARSADILTGTQSGLSTIHTSSSLTMSRDVLSDVSRQLLASREMAVADTSQRQSEDNTSHNAADSGAFSGDNTGKSQEPPDSQRSEQQVTLGVAVSRAQSGVAGRVLSSLPPTGLTPAETLTATAEARYLTESPQGALTPRSPRDFSSNSQTSQGFQPMSGPVPSDSSTSGSARVRGQKVPSLTNLTVEEDEDSPRPALLQPDVGDDRPETAVMQDYKQNHADYHSDDNSDDDEMFGSYHHYRAMLDREEQEHRHDDEEVEDDSNLETVTPRRINDVSGMLRQFAQHPGTLPPVFLPQGLSSGDATFAQTWPNAQHPNLDSERSGYSQDQPIRQEEREEKDGEEGIETERFLPQEAERDEAVQDRNSFIDSWLEDSAERERNSTVRSEPRLLTPSEQHSDRQDTTTTHHQQFELDLPSSGEEESEEGTPRAEDTPRSAPVEGRSAAGGMHLLSNVEFIETITSVPSAVRTRNGQRRGEAEHDEERRRDDAPSAFQQVNGYGDERLGRHDPHLLSNVELYSTVSSMQITTRPPAPRHLLSNVELASTASGSSHHPDTASSRASRQSSANSAGRRPELEACAEEENTEDKAEFNATKPLSARSEEVSEFFSTNRQAAVVNGGYDSSDEELDYQYTGGARAATAKSRVAVKAREPCQSMTATTEDSGLESGAKSSQDEREALSLLDSTQGHGQGHSQGAVPEFFLPTEELQASMRALKLATSAATTHAREQTRSAAKAKASAELSHKLNKTGTTSNKFNGTVSAKGRQLPTAEEAKRIAKIFSTKPS</sequence>
<dbReference type="GO" id="GO:0071539">
    <property type="term" value="P:protein localization to centrosome"/>
    <property type="evidence" value="ECO:0007669"/>
    <property type="project" value="TreeGrafter"/>
</dbReference>
<feature type="compositionally biased region" description="Basic residues" evidence="1">
    <location>
        <begin position="637"/>
        <end position="651"/>
    </location>
</feature>
<protein>
    <recommendedName>
        <fullName evidence="2">C2 domain-containing protein</fullName>
    </recommendedName>
</protein>
<feature type="domain" description="C2" evidence="2">
    <location>
        <begin position="1128"/>
        <end position="1289"/>
    </location>
</feature>
<feature type="region of interest" description="Disordered" evidence="1">
    <location>
        <begin position="1"/>
        <end position="26"/>
    </location>
</feature>
<dbReference type="Pfam" id="PF00168">
    <property type="entry name" value="C2"/>
    <property type="match status" value="3"/>
</dbReference>
<feature type="region of interest" description="Disordered" evidence="1">
    <location>
        <begin position="821"/>
        <end position="892"/>
    </location>
</feature>
<evidence type="ECO:0000313" key="3">
    <source>
        <dbReference type="EMBL" id="KAK7097644.1"/>
    </source>
</evidence>
<feature type="domain" description="C2" evidence="2">
    <location>
        <begin position="1330"/>
        <end position="1501"/>
    </location>
</feature>
<feature type="region of interest" description="Disordered" evidence="1">
    <location>
        <begin position="2519"/>
        <end position="2561"/>
    </location>
</feature>
<feature type="compositionally biased region" description="Basic and acidic residues" evidence="1">
    <location>
        <begin position="2400"/>
        <end position="2416"/>
    </location>
</feature>
<feature type="region of interest" description="Disordered" evidence="1">
    <location>
        <begin position="2771"/>
        <end position="2821"/>
    </location>
</feature>
<feature type="compositionally biased region" description="Basic residues" evidence="1">
    <location>
        <begin position="532"/>
        <end position="559"/>
    </location>
</feature>
<dbReference type="Proteomes" id="UP001374579">
    <property type="component" value="Unassembled WGS sequence"/>
</dbReference>
<feature type="compositionally biased region" description="Low complexity" evidence="1">
    <location>
        <begin position="561"/>
        <end position="571"/>
    </location>
</feature>
<feature type="compositionally biased region" description="Polar residues" evidence="1">
    <location>
        <begin position="312"/>
        <end position="330"/>
    </location>
</feature>
<feature type="region of interest" description="Disordered" evidence="1">
    <location>
        <begin position="2185"/>
        <end position="2262"/>
    </location>
</feature>
<feature type="compositionally biased region" description="Basic and acidic residues" evidence="1">
    <location>
        <begin position="2429"/>
        <end position="2442"/>
    </location>
</feature>
<dbReference type="Gene3D" id="2.60.40.150">
    <property type="entry name" value="C2 domain"/>
    <property type="match status" value="3"/>
</dbReference>
<dbReference type="PANTHER" id="PTHR21254:SF1">
    <property type="entry name" value="C2 DOMAIN-CONTAINING PROTEIN 3"/>
    <property type="match status" value="1"/>
</dbReference>
<feature type="region of interest" description="Disordered" evidence="1">
    <location>
        <begin position="2302"/>
        <end position="2324"/>
    </location>
</feature>
<dbReference type="GO" id="GO:0005814">
    <property type="term" value="C:centriole"/>
    <property type="evidence" value="ECO:0007669"/>
    <property type="project" value="TreeGrafter"/>
</dbReference>
<proteinExistence type="predicted"/>
<dbReference type="InterPro" id="IPR057537">
    <property type="entry name" value="C2_C2CD3_N"/>
</dbReference>
<feature type="region of interest" description="Disordered" evidence="1">
    <location>
        <begin position="312"/>
        <end position="339"/>
    </location>
</feature>
<comment type="caution">
    <text evidence="3">The sequence shown here is derived from an EMBL/GenBank/DDBJ whole genome shotgun (WGS) entry which is preliminary data.</text>
</comment>
<feature type="compositionally biased region" description="Low complexity" evidence="1">
    <location>
        <begin position="2610"/>
        <end position="2624"/>
    </location>
</feature>
<keyword evidence="4" id="KW-1185">Reference proteome</keyword>
<feature type="compositionally biased region" description="Low complexity" evidence="1">
    <location>
        <begin position="433"/>
        <end position="445"/>
    </location>
</feature>
<dbReference type="GO" id="GO:0060271">
    <property type="term" value="P:cilium assembly"/>
    <property type="evidence" value="ECO:0007669"/>
    <property type="project" value="TreeGrafter"/>
</dbReference>
<feature type="region of interest" description="Disordered" evidence="1">
    <location>
        <begin position="2359"/>
        <end position="2500"/>
    </location>
</feature>
<evidence type="ECO:0000259" key="2">
    <source>
        <dbReference type="PROSITE" id="PS50004"/>
    </source>
</evidence>
<organism evidence="3 4">
    <name type="scientific">Littorina saxatilis</name>
    <dbReference type="NCBI Taxonomy" id="31220"/>
    <lineage>
        <taxon>Eukaryota</taxon>
        <taxon>Metazoa</taxon>
        <taxon>Spiralia</taxon>
        <taxon>Lophotrochozoa</taxon>
        <taxon>Mollusca</taxon>
        <taxon>Gastropoda</taxon>
        <taxon>Caenogastropoda</taxon>
        <taxon>Littorinimorpha</taxon>
        <taxon>Littorinoidea</taxon>
        <taxon>Littorinidae</taxon>
        <taxon>Littorina</taxon>
    </lineage>
</organism>
<dbReference type="GO" id="GO:0061511">
    <property type="term" value="P:centriole elongation"/>
    <property type="evidence" value="ECO:0007669"/>
    <property type="project" value="TreeGrafter"/>
</dbReference>
<dbReference type="SUPFAM" id="SSF49562">
    <property type="entry name" value="C2 domain (Calcium/lipid-binding domain, CaLB)"/>
    <property type="match status" value="4"/>
</dbReference>
<dbReference type="EMBL" id="JBAMIC010000013">
    <property type="protein sequence ID" value="KAK7097644.1"/>
    <property type="molecule type" value="Genomic_DNA"/>
</dbReference>
<feature type="compositionally biased region" description="Polar residues" evidence="1">
    <location>
        <begin position="2123"/>
        <end position="2143"/>
    </location>
</feature>
<dbReference type="PROSITE" id="PS50004">
    <property type="entry name" value="C2"/>
    <property type="match status" value="4"/>
</dbReference>
<evidence type="ECO:0000313" key="4">
    <source>
        <dbReference type="Proteomes" id="UP001374579"/>
    </source>
</evidence>
<feature type="compositionally biased region" description="Polar residues" evidence="1">
    <location>
        <begin position="2359"/>
        <end position="2384"/>
    </location>
</feature>
<evidence type="ECO:0000256" key="1">
    <source>
        <dbReference type="SAM" id="MobiDB-lite"/>
    </source>
</evidence>
<feature type="domain" description="C2" evidence="2">
    <location>
        <begin position="935"/>
        <end position="1056"/>
    </location>
</feature>
<feature type="region of interest" description="Disordered" evidence="1">
    <location>
        <begin position="2692"/>
        <end position="2753"/>
    </location>
</feature>
<accession>A0AAN9B4H3</accession>
<feature type="region of interest" description="Disordered" evidence="1">
    <location>
        <begin position="630"/>
        <end position="651"/>
    </location>
</feature>
<feature type="region of interest" description="Disordered" evidence="1">
    <location>
        <begin position="266"/>
        <end position="293"/>
    </location>
</feature>
<dbReference type="PANTHER" id="PTHR21254">
    <property type="entry name" value="C2 DOMAIN-CONTAINING PROTEIN 3"/>
    <property type="match status" value="1"/>
</dbReference>
<feature type="compositionally biased region" description="Polar residues" evidence="1">
    <location>
        <begin position="2800"/>
        <end position="2812"/>
    </location>
</feature>
<feature type="compositionally biased region" description="Basic residues" evidence="1">
    <location>
        <begin position="479"/>
        <end position="489"/>
    </location>
</feature>
<dbReference type="CDD" id="cd00030">
    <property type="entry name" value="C2"/>
    <property type="match status" value="2"/>
</dbReference>
<feature type="compositionally biased region" description="Polar residues" evidence="1">
    <location>
        <begin position="868"/>
        <end position="877"/>
    </location>
</feature>
<reference evidence="3 4" key="1">
    <citation type="submission" date="2024-02" db="EMBL/GenBank/DDBJ databases">
        <title>Chromosome-scale genome assembly of the rough periwinkle Littorina saxatilis.</title>
        <authorList>
            <person name="De Jode A."/>
            <person name="Faria R."/>
            <person name="Formenti G."/>
            <person name="Sims Y."/>
            <person name="Smith T.P."/>
            <person name="Tracey A."/>
            <person name="Wood J.M.D."/>
            <person name="Zagrodzka Z.B."/>
            <person name="Johannesson K."/>
            <person name="Butlin R.K."/>
            <person name="Leder E.H."/>
        </authorList>
    </citation>
    <scope>NUCLEOTIDE SEQUENCE [LARGE SCALE GENOMIC DNA]</scope>
    <source>
        <strain evidence="3">Snail1</strain>
        <tissue evidence="3">Muscle</tissue>
    </source>
</reference>
<feature type="compositionally biased region" description="Polar residues" evidence="1">
    <location>
        <begin position="266"/>
        <end position="279"/>
    </location>
</feature>
<name>A0AAN9B4H3_9CAEN</name>
<dbReference type="InterPro" id="IPR035892">
    <property type="entry name" value="C2_domain_sf"/>
</dbReference>
<feature type="region of interest" description="Disordered" evidence="1">
    <location>
        <begin position="433"/>
        <end position="598"/>
    </location>
</feature>
<feature type="region of interest" description="Disordered" evidence="1">
    <location>
        <begin position="186"/>
        <end position="217"/>
    </location>
</feature>
<feature type="compositionally biased region" description="Basic and acidic residues" evidence="1">
    <location>
        <begin position="506"/>
        <end position="520"/>
    </location>
</feature>
<feature type="compositionally biased region" description="Pro residues" evidence="1">
    <location>
        <begin position="828"/>
        <end position="846"/>
    </location>
</feature>
<gene>
    <name evidence="3" type="ORF">V1264_004591</name>
</gene>
<feature type="compositionally biased region" description="Low complexity" evidence="1">
    <location>
        <begin position="880"/>
        <end position="892"/>
    </location>
</feature>
<feature type="compositionally biased region" description="Polar residues" evidence="1">
    <location>
        <begin position="2198"/>
        <end position="2210"/>
    </location>
</feature>
<feature type="region of interest" description="Disordered" evidence="1">
    <location>
        <begin position="2098"/>
        <end position="2144"/>
    </location>
</feature>